<reference evidence="2 3" key="1">
    <citation type="journal article" date="2015" name="Proc. Natl. Acad. Sci. U.S.A.">
        <title>The resurrection genome of Boea hygrometrica: A blueprint for survival of dehydration.</title>
        <authorList>
            <person name="Xiao L."/>
            <person name="Yang G."/>
            <person name="Zhang L."/>
            <person name="Yang X."/>
            <person name="Zhao S."/>
            <person name="Ji Z."/>
            <person name="Zhou Q."/>
            <person name="Hu M."/>
            <person name="Wang Y."/>
            <person name="Chen M."/>
            <person name="Xu Y."/>
            <person name="Jin H."/>
            <person name="Xiao X."/>
            <person name="Hu G."/>
            <person name="Bao F."/>
            <person name="Hu Y."/>
            <person name="Wan P."/>
            <person name="Li L."/>
            <person name="Deng X."/>
            <person name="Kuang T."/>
            <person name="Xiang C."/>
            <person name="Zhu J.K."/>
            <person name="Oliver M.J."/>
            <person name="He Y."/>
        </authorList>
    </citation>
    <scope>NUCLEOTIDE SEQUENCE [LARGE SCALE GENOMIC DNA]</scope>
    <source>
        <strain evidence="3">cv. XS01</strain>
    </source>
</reference>
<dbReference type="AlphaFoldDB" id="A0A2Z7B2N2"/>
<evidence type="ECO:0000256" key="1">
    <source>
        <dbReference type="SAM" id="Coils"/>
    </source>
</evidence>
<evidence type="ECO:0000313" key="3">
    <source>
        <dbReference type="Proteomes" id="UP000250235"/>
    </source>
</evidence>
<dbReference type="Proteomes" id="UP000250235">
    <property type="component" value="Unassembled WGS sequence"/>
</dbReference>
<name>A0A2Z7B2N2_9LAMI</name>
<keyword evidence="1" id="KW-0175">Coiled coil</keyword>
<dbReference type="EMBL" id="KV010332">
    <property type="protein sequence ID" value="KZV27728.1"/>
    <property type="molecule type" value="Genomic_DNA"/>
</dbReference>
<protein>
    <submittedName>
        <fullName evidence="2">Uncharacterized protein</fullName>
    </submittedName>
</protein>
<organism evidence="2 3">
    <name type="scientific">Dorcoceras hygrometricum</name>
    <dbReference type="NCBI Taxonomy" id="472368"/>
    <lineage>
        <taxon>Eukaryota</taxon>
        <taxon>Viridiplantae</taxon>
        <taxon>Streptophyta</taxon>
        <taxon>Embryophyta</taxon>
        <taxon>Tracheophyta</taxon>
        <taxon>Spermatophyta</taxon>
        <taxon>Magnoliopsida</taxon>
        <taxon>eudicotyledons</taxon>
        <taxon>Gunneridae</taxon>
        <taxon>Pentapetalae</taxon>
        <taxon>asterids</taxon>
        <taxon>lamiids</taxon>
        <taxon>Lamiales</taxon>
        <taxon>Gesneriaceae</taxon>
        <taxon>Didymocarpoideae</taxon>
        <taxon>Trichosporeae</taxon>
        <taxon>Loxocarpinae</taxon>
        <taxon>Dorcoceras</taxon>
    </lineage>
</organism>
<gene>
    <name evidence="2" type="ORF">F511_03966</name>
</gene>
<feature type="coiled-coil region" evidence="1">
    <location>
        <begin position="92"/>
        <end position="119"/>
    </location>
</feature>
<accession>A0A2Z7B2N2</accession>
<keyword evidence="3" id="KW-1185">Reference proteome</keyword>
<sequence length="205" mass="22922">MVKRLERSPHDPLGITDGACKNQLVMVSIKYSPFNSNIPIISTTIGKSRVARDPIIMHTSWRSNSDIACVTRRRPKINQLEHNQPADDEDQLQALKSEVNQLELELRSLLKKAIEEEDSNSAGRLCVVISADEATVSSRNAKISSRKMNSRRKQQQHPVESLFVSAVATQPVASLAYSVDLVPRRKELKKKQSVAVVVLNQQRSS</sequence>
<proteinExistence type="predicted"/>
<evidence type="ECO:0000313" key="2">
    <source>
        <dbReference type="EMBL" id="KZV27728.1"/>
    </source>
</evidence>